<keyword evidence="1" id="KW-0812">Transmembrane</keyword>
<reference evidence="3 5" key="1">
    <citation type="submission" date="2020-09" db="EMBL/GenBank/DDBJ databases">
        <title>Draft Genomes of Bacterial Isolates from North Pond Shallow Sediments.</title>
        <authorList>
            <person name="Kiel Reese B."/>
            <person name="Mullis M."/>
            <person name="Weisend R.E."/>
        </authorList>
    </citation>
    <scope>NUCLEOTIDE SEQUENCE</scope>
    <source>
        <strain evidence="3">KJE-2</strain>
        <strain evidence="2 5">KJE-3</strain>
    </source>
</reference>
<dbReference type="Proteomes" id="UP000621390">
    <property type="component" value="Unassembled WGS sequence"/>
</dbReference>
<dbReference type="Proteomes" id="UP000655994">
    <property type="component" value="Unassembled WGS sequence"/>
</dbReference>
<organism evidence="3 4">
    <name type="scientific">Idiomarina abyssalis</name>
    <dbReference type="NCBI Taxonomy" id="86102"/>
    <lineage>
        <taxon>Bacteria</taxon>
        <taxon>Pseudomonadati</taxon>
        <taxon>Pseudomonadota</taxon>
        <taxon>Gammaproteobacteria</taxon>
        <taxon>Alteromonadales</taxon>
        <taxon>Idiomarinaceae</taxon>
        <taxon>Idiomarina</taxon>
    </lineage>
</organism>
<gene>
    <name evidence="2" type="ORF">JHC10_00545</name>
    <name evidence="3" type="ORF">JHC11_12995</name>
</gene>
<proteinExistence type="predicted"/>
<feature type="transmembrane region" description="Helical" evidence="1">
    <location>
        <begin position="5"/>
        <end position="27"/>
    </location>
</feature>
<keyword evidence="5" id="KW-1185">Reference proteome</keyword>
<keyword evidence="1" id="KW-1133">Transmembrane helix</keyword>
<dbReference type="EMBL" id="JAEMOS010000002">
    <property type="protein sequence ID" value="MBJ7265420.1"/>
    <property type="molecule type" value="Genomic_DNA"/>
</dbReference>
<comment type="caution">
    <text evidence="3">The sequence shown here is derived from an EMBL/GenBank/DDBJ whole genome shotgun (WGS) entry which is preliminary data.</text>
</comment>
<evidence type="ECO:0000313" key="5">
    <source>
        <dbReference type="Proteomes" id="UP000655994"/>
    </source>
</evidence>
<sequence length="178" mass="19813">MNKQFLGILAIIGIIGWLEFGVFQFFIPTEFKLLVTLSPLLLMPAVIFAVGFLAGLIQTRIEKSPVIISVEHNSLFARMKGGEQYRIDGNFSNDLSIINSDQEFLSAVHKSFKMFDESGHIKLAPYVVVIGMEKLSEPERRMMQKLILEAGASHVAMANTGADIDSVMSEQKPATFFK</sequence>
<dbReference type="AlphaFoldDB" id="A0A8I1KFF1"/>
<dbReference type="RefSeq" id="WP_199493155.1">
    <property type="nucleotide sequence ID" value="NZ_JAEMOP010000009.1"/>
</dbReference>
<evidence type="ECO:0000313" key="2">
    <source>
        <dbReference type="EMBL" id="MBJ7265420.1"/>
    </source>
</evidence>
<keyword evidence="1" id="KW-0472">Membrane</keyword>
<feature type="transmembrane region" description="Helical" evidence="1">
    <location>
        <begin position="33"/>
        <end position="57"/>
    </location>
</feature>
<protein>
    <submittedName>
        <fullName evidence="3">Uncharacterized protein</fullName>
    </submittedName>
</protein>
<accession>A0A8I1KFF1</accession>
<dbReference type="EMBL" id="JAEMOP010000009">
    <property type="protein sequence ID" value="MBJ7316906.1"/>
    <property type="molecule type" value="Genomic_DNA"/>
</dbReference>
<name>A0A8I1KFF1_9GAMM</name>
<evidence type="ECO:0000313" key="4">
    <source>
        <dbReference type="Proteomes" id="UP000621390"/>
    </source>
</evidence>
<evidence type="ECO:0000256" key="1">
    <source>
        <dbReference type="SAM" id="Phobius"/>
    </source>
</evidence>
<evidence type="ECO:0000313" key="3">
    <source>
        <dbReference type="EMBL" id="MBJ7316906.1"/>
    </source>
</evidence>